<dbReference type="EMBL" id="BGZK01000171">
    <property type="protein sequence ID" value="GBP25710.1"/>
    <property type="molecule type" value="Genomic_DNA"/>
</dbReference>
<proteinExistence type="predicted"/>
<protein>
    <submittedName>
        <fullName evidence="2">Uncharacterized protein</fullName>
    </submittedName>
</protein>
<evidence type="ECO:0000313" key="3">
    <source>
        <dbReference type="Proteomes" id="UP000299102"/>
    </source>
</evidence>
<gene>
    <name evidence="2" type="ORF">EVAR_12189_1</name>
</gene>
<evidence type="ECO:0000256" key="1">
    <source>
        <dbReference type="SAM" id="MobiDB-lite"/>
    </source>
</evidence>
<name>A0A4C1UHU7_EUMVA</name>
<reference evidence="2 3" key="1">
    <citation type="journal article" date="2019" name="Commun. Biol.">
        <title>The bagworm genome reveals a unique fibroin gene that provides high tensile strength.</title>
        <authorList>
            <person name="Kono N."/>
            <person name="Nakamura H."/>
            <person name="Ohtoshi R."/>
            <person name="Tomita M."/>
            <person name="Numata K."/>
            <person name="Arakawa K."/>
        </authorList>
    </citation>
    <scope>NUCLEOTIDE SEQUENCE [LARGE SCALE GENOMIC DNA]</scope>
</reference>
<organism evidence="2 3">
    <name type="scientific">Eumeta variegata</name>
    <name type="common">Bagworm moth</name>
    <name type="synonym">Eumeta japonica</name>
    <dbReference type="NCBI Taxonomy" id="151549"/>
    <lineage>
        <taxon>Eukaryota</taxon>
        <taxon>Metazoa</taxon>
        <taxon>Ecdysozoa</taxon>
        <taxon>Arthropoda</taxon>
        <taxon>Hexapoda</taxon>
        <taxon>Insecta</taxon>
        <taxon>Pterygota</taxon>
        <taxon>Neoptera</taxon>
        <taxon>Endopterygota</taxon>
        <taxon>Lepidoptera</taxon>
        <taxon>Glossata</taxon>
        <taxon>Ditrysia</taxon>
        <taxon>Tineoidea</taxon>
        <taxon>Psychidae</taxon>
        <taxon>Oiketicinae</taxon>
        <taxon>Eumeta</taxon>
    </lineage>
</organism>
<feature type="region of interest" description="Disordered" evidence="1">
    <location>
        <begin position="1"/>
        <end position="37"/>
    </location>
</feature>
<sequence length="78" mass="8947">MMSSNAAIGSLTVRRPSLCRHSHAPARPPTHRSELYSSRAKLRTDRAYRVRVVCLPVIWNTQSVRGLQRTHTRSDTYE</sequence>
<keyword evidence="3" id="KW-1185">Reference proteome</keyword>
<dbReference type="AlphaFoldDB" id="A0A4C1UHU7"/>
<evidence type="ECO:0000313" key="2">
    <source>
        <dbReference type="EMBL" id="GBP25710.1"/>
    </source>
</evidence>
<accession>A0A4C1UHU7</accession>
<comment type="caution">
    <text evidence="2">The sequence shown here is derived from an EMBL/GenBank/DDBJ whole genome shotgun (WGS) entry which is preliminary data.</text>
</comment>
<dbReference type="Proteomes" id="UP000299102">
    <property type="component" value="Unassembled WGS sequence"/>
</dbReference>